<proteinExistence type="predicted"/>
<dbReference type="EMBL" id="AMPO01000006">
    <property type="protein sequence ID" value="EKF85607.1"/>
    <property type="molecule type" value="Genomic_DNA"/>
</dbReference>
<comment type="caution">
    <text evidence="1">The sequence shown here is derived from an EMBL/GenBank/DDBJ whole genome shotgun (WGS) entry which is preliminary data.</text>
</comment>
<gene>
    <name evidence="1" type="ORF">A994_07741</name>
</gene>
<evidence type="ECO:0000313" key="2">
    <source>
        <dbReference type="Proteomes" id="UP000007360"/>
    </source>
</evidence>
<name>K2R2Z5_METFP</name>
<sequence>MPHFCISHFYLEKLLINNARIIIFFYKIPFKKTSIQNPISTNCTNIRLFTKNTIITPTSKKIK</sequence>
<accession>K2R2Z5</accession>
<dbReference type="Proteomes" id="UP000007360">
    <property type="component" value="Unassembled WGS sequence"/>
</dbReference>
<reference evidence="1 2" key="1">
    <citation type="journal article" date="2012" name="J. Bacteriol.">
        <title>Draft genome sequence of Methanobacterium formicicum DSM 3637, an archaebacterium isolated from the methane producer amoeba Pelomyxa palustris.</title>
        <authorList>
            <person name="Gutierrez G."/>
        </authorList>
    </citation>
    <scope>NUCLEOTIDE SEQUENCE [LARGE SCALE GENOMIC DNA]</scope>
    <source>
        <strain evidence="2">DSM 3637 / PP1</strain>
    </source>
</reference>
<protein>
    <submittedName>
        <fullName evidence="1">Uncharacterized protein</fullName>
    </submittedName>
</protein>
<keyword evidence="2" id="KW-1185">Reference proteome</keyword>
<dbReference type="AlphaFoldDB" id="K2R2Z5"/>
<organism evidence="1 2">
    <name type="scientific">Methanobacterium formicicum (strain DSM 3637 / PP1)</name>
    <dbReference type="NCBI Taxonomy" id="1204725"/>
    <lineage>
        <taxon>Archaea</taxon>
        <taxon>Methanobacteriati</taxon>
        <taxon>Methanobacteriota</taxon>
        <taxon>Methanomada group</taxon>
        <taxon>Methanobacteria</taxon>
        <taxon>Methanobacteriales</taxon>
        <taxon>Methanobacteriaceae</taxon>
        <taxon>Methanobacterium</taxon>
    </lineage>
</organism>
<evidence type="ECO:0000313" key="1">
    <source>
        <dbReference type="EMBL" id="EKF85607.1"/>
    </source>
</evidence>